<dbReference type="AlphaFoldDB" id="A0A6H1TWD4"/>
<evidence type="ECO:0000256" key="2">
    <source>
        <dbReference type="SAM" id="MobiDB-lite"/>
    </source>
</evidence>
<reference evidence="3 4" key="1">
    <citation type="submission" date="2020-04" db="EMBL/GenBank/DDBJ databases">
        <authorList>
            <person name="Basu S."/>
            <person name="Maruthanayagam V."/>
            <person name="Chakraborty S."/>
            <person name="Pramanik A."/>
            <person name="Mukherjee J."/>
            <person name="Brink B."/>
        </authorList>
    </citation>
    <scope>NUCLEOTIDE SEQUENCE [LARGE SCALE GENOMIC DNA]</scope>
    <source>
        <strain evidence="3 4">AP17</strain>
    </source>
</reference>
<dbReference type="KEGG" id="oxy:HCG48_10230"/>
<keyword evidence="4" id="KW-1185">Reference proteome</keyword>
<sequence>MNAIQPPRPPLVPIEGRQSKRRPRRQPSRRHPHRAIAAEVTTKLAVQLLVSVVAVSTLVKLVPYQETQQEKLDEIRAEVQKTNRRVDRLQADFSRYFSPEQTVNLMEEQSYKVDPTEIQIIWKQPETESVAESASDLATP</sequence>
<feature type="compositionally biased region" description="Pro residues" evidence="2">
    <location>
        <begin position="1"/>
        <end position="12"/>
    </location>
</feature>
<accession>A0A6H1TWD4</accession>
<feature type="coiled-coil region" evidence="1">
    <location>
        <begin position="65"/>
        <end position="92"/>
    </location>
</feature>
<dbReference type="EMBL" id="CP051167">
    <property type="protein sequence ID" value="QIZ70918.1"/>
    <property type="molecule type" value="Genomic_DNA"/>
</dbReference>
<feature type="region of interest" description="Disordered" evidence="2">
    <location>
        <begin position="1"/>
        <end position="33"/>
    </location>
</feature>
<protein>
    <submittedName>
        <fullName evidence="3">Uncharacterized protein</fullName>
    </submittedName>
</protein>
<dbReference type="Proteomes" id="UP000500857">
    <property type="component" value="Chromosome"/>
</dbReference>
<keyword evidence="1" id="KW-0175">Coiled coil</keyword>
<name>A0A6H1TWD4_9CYAN</name>
<feature type="compositionally biased region" description="Basic residues" evidence="2">
    <location>
        <begin position="19"/>
        <end position="33"/>
    </location>
</feature>
<evidence type="ECO:0000313" key="4">
    <source>
        <dbReference type="Proteomes" id="UP000500857"/>
    </source>
</evidence>
<dbReference type="RefSeq" id="WP_168569073.1">
    <property type="nucleotide sequence ID" value="NZ_CP051167.1"/>
</dbReference>
<organism evidence="3 4">
    <name type="scientific">Oxynema aestuarii AP17</name>
    <dbReference type="NCBI Taxonomy" id="2064643"/>
    <lineage>
        <taxon>Bacteria</taxon>
        <taxon>Bacillati</taxon>
        <taxon>Cyanobacteriota</taxon>
        <taxon>Cyanophyceae</taxon>
        <taxon>Oscillatoriophycideae</taxon>
        <taxon>Oscillatoriales</taxon>
        <taxon>Oscillatoriaceae</taxon>
        <taxon>Oxynema</taxon>
        <taxon>Oxynema aestuarii</taxon>
    </lineage>
</organism>
<gene>
    <name evidence="3" type="ORF">HCG48_10230</name>
</gene>
<evidence type="ECO:0000256" key="1">
    <source>
        <dbReference type="SAM" id="Coils"/>
    </source>
</evidence>
<evidence type="ECO:0000313" key="3">
    <source>
        <dbReference type="EMBL" id="QIZ70918.1"/>
    </source>
</evidence>
<proteinExistence type="predicted"/>